<dbReference type="PIRSF" id="PIRSF015582">
    <property type="entry name" value="Cit_lyase_B"/>
    <property type="match status" value="1"/>
</dbReference>
<dbReference type="GO" id="GO:0000287">
    <property type="term" value="F:magnesium ion binding"/>
    <property type="evidence" value="ECO:0007669"/>
    <property type="project" value="TreeGrafter"/>
</dbReference>
<gene>
    <name evidence="7" type="ORF">BAY60_29325</name>
</gene>
<organism evidence="7 8">
    <name type="scientific">Prauserella muralis</name>
    <dbReference type="NCBI Taxonomy" id="588067"/>
    <lineage>
        <taxon>Bacteria</taxon>
        <taxon>Bacillati</taxon>
        <taxon>Actinomycetota</taxon>
        <taxon>Actinomycetes</taxon>
        <taxon>Pseudonocardiales</taxon>
        <taxon>Pseudonocardiaceae</taxon>
        <taxon>Prauserella</taxon>
    </lineage>
</organism>
<keyword evidence="8" id="KW-1185">Reference proteome</keyword>
<proteinExistence type="predicted"/>
<reference evidence="7 8" key="1">
    <citation type="submission" date="2016-07" db="EMBL/GenBank/DDBJ databases">
        <title>Draft genome sequence of Prauserella muralis DSM 45305, isolated from a mould-covered wall in an indoor environment.</title>
        <authorList>
            <person name="Ruckert C."/>
            <person name="Albersmeier A."/>
            <person name="Jiang C.-L."/>
            <person name="Jiang Y."/>
            <person name="Kalinowski J."/>
            <person name="Schneider O."/>
            <person name="Winkler A."/>
            <person name="Zotchev S.B."/>
        </authorList>
    </citation>
    <scope>NUCLEOTIDE SEQUENCE [LARGE SCALE GENOMIC DNA]</scope>
    <source>
        <strain evidence="7 8">DSM 45305</strain>
    </source>
</reference>
<dbReference type="Pfam" id="PF03328">
    <property type="entry name" value="HpcH_HpaI"/>
    <property type="match status" value="1"/>
</dbReference>
<comment type="cofactor">
    <cofactor evidence="1">
        <name>Mg(2+)</name>
        <dbReference type="ChEBI" id="CHEBI:18420"/>
    </cofactor>
</comment>
<evidence type="ECO:0000256" key="4">
    <source>
        <dbReference type="PIRSR" id="PIRSR015582-1"/>
    </source>
</evidence>
<dbReference type="AlphaFoldDB" id="A0A2V4ALI1"/>
<dbReference type="EMBL" id="MASW01000007">
    <property type="protein sequence ID" value="PXY19653.1"/>
    <property type="molecule type" value="Genomic_DNA"/>
</dbReference>
<keyword evidence="2 5" id="KW-0479">Metal-binding</keyword>
<protein>
    <recommendedName>
        <fullName evidence="6">HpcH/HpaI aldolase/citrate lyase domain-containing protein</fullName>
    </recommendedName>
</protein>
<dbReference type="InterPro" id="IPR040442">
    <property type="entry name" value="Pyrv_kinase-like_dom_sf"/>
</dbReference>
<name>A0A2V4ALI1_9PSEU</name>
<feature type="binding site" evidence="4">
    <location>
        <position position="136"/>
    </location>
    <ligand>
        <name>substrate</name>
    </ligand>
</feature>
<evidence type="ECO:0000256" key="1">
    <source>
        <dbReference type="ARBA" id="ARBA00001946"/>
    </source>
</evidence>
<feature type="domain" description="HpcH/HpaI aldolase/citrate lyase" evidence="6">
    <location>
        <begin position="14"/>
        <end position="231"/>
    </location>
</feature>
<evidence type="ECO:0000313" key="7">
    <source>
        <dbReference type="EMBL" id="PXY19653.1"/>
    </source>
</evidence>
<feature type="binding site" evidence="4">
    <location>
        <position position="71"/>
    </location>
    <ligand>
        <name>substrate</name>
    </ligand>
</feature>
<dbReference type="InterPro" id="IPR015813">
    <property type="entry name" value="Pyrv/PenolPyrv_kinase-like_dom"/>
</dbReference>
<feature type="binding site" evidence="5">
    <location>
        <position position="136"/>
    </location>
    <ligand>
        <name>Mg(2+)</name>
        <dbReference type="ChEBI" id="CHEBI:18420"/>
    </ligand>
</feature>
<keyword evidence="3 5" id="KW-0460">Magnesium</keyword>
<dbReference type="GO" id="GO:0003824">
    <property type="term" value="F:catalytic activity"/>
    <property type="evidence" value="ECO:0007669"/>
    <property type="project" value="InterPro"/>
</dbReference>
<dbReference type="PANTHER" id="PTHR32308:SF0">
    <property type="entry name" value="HPCH_HPAI ALDOLASE_CITRATE LYASE DOMAIN-CONTAINING PROTEIN"/>
    <property type="match status" value="1"/>
</dbReference>
<evidence type="ECO:0000259" key="6">
    <source>
        <dbReference type="Pfam" id="PF03328"/>
    </source>
</evidence>
<feature type="binding site" evidence="5">
    <location>
        <position position="162"/>
    </location>
    <ligand>
        <name>Mg(2+)</name>
        <dbReference type="ChEBI" id="CHEBI:18420"/>
    </ligand>
</feature>
<evidence type="ECO:0000256" key="5">
    <source>
        <dbReference type="PIRSR" id="PIRSR015582-2"/>
    </source>
</evidence>
<dbReference type="Proteomes" id="UP000249915">
    <property type="component" value="Unassembled WGS sequence"/>
</dbReference>
<dbReference type="Gene3D" id="3.20.20.60">
    <property type="entry name" value="Phosphoenolpyruvate-binding domains"/>
    <property type="match status" value="1"/>
</dbReference>
<evidence type="ECO:0000313" key="8">
    <source>
        <dbReference type="Proteomes" id="UP000249915"/>
    </source>
</evidence>
<sequence>MGGKSHQAGYRGALLFAPGDHRRRSTGALAGDADAVVLDLEDSVAEPAKHRARDLVVEVVRDQPRHNVAVRVNPVGTEACDRDLDALEPVLDRLSGLVVPKVESVAEVEVVAARLSHAERRNRPQAGPTRLVPVLESARGVLAAADIAAAPRVVTLMFGVLDFAASLGIAPTVAGTEFLLARSQLVLASAAAGISSPVDGPHVSLDDEQGLVESCRSVRALGFGGRVVIHPAQIEPVRRAYAPTRDELEWAREVLDAFANAQREGVGAVRLADGTFVERPVVARAAALLGRDGDH</sequence>
<dbReference type="InterPro" id="IPR011206">
    <property type="entry name" value="Citrate_lyase_beta/mcl1/mcl2"/>
</dbReference>
<dbReference type="GO" id="GO:0006107">
    <property type="term" value="P:oxaloacetate metabolic process"/>
    <property type="evidence" value="ECO:0007669"/>
    <property type="project" value="TreeGrafter"/>
</dbReference>
<dbReference type="SUPFAM" id="SSF51621">
    <property type="entry name" value="Phosphoenolpyruvate/pyruvate domain"/>
    <property type="match status" value="1"/>
</dbReference>
<evidence type="ECO:0000256" key="3">
    <source>
        <dbReference type="ARBA" id="ARBA00022842"/>
    </source>
</evidence>
<evidence type="ECO:0000256" key="2">
    <source>
        <dbReference type="ARBA" id="ARBA00022723"/>
    </source>
</evidence>
<accession>A0A2V4ALI1</accession>
<comment type="caution">
    <text evidence="7">The sequence shown here is derived from an EMBL/GenBank/DDBJ whole genome shotgun (WGS) entry which is preliminary data.</text>
</comment>
<dbReference type="PANTHER" id="PTHR32308">
    <property type="entry name" value="LYASE BETA SUBUNIT, PUTATIVE (AFU_ORTHOLOGUE AFUA_4G13030)-RELATED"/>
    <property type="match status" value="1"/>
</dbReference>
<dbReference type="InterPro" id="IPR005000">
    <property type="entry name" value="Aldolase/citrate-lyase_domain"/>
</dbReference>